<feature type="transmembrane region" description="Helical" evidence="8">
    <location>
        <begin position="19"/>
        <end position="37"/>
    </location>
</feature>
<protein>
    <recommendedName>
        <fullName evidence="9">TLC domain-containing protein</fullName>
    </recommendedName>
</protein>
<evidence type="ECO:0000256" key="5">
    <source>
        <dbReference type="ARBA" id="ARBA00022927"/>
    </source>
</evidence>
<dbReference type="Pfam" id="PF03798">
    <property type="entry name" value="TRAM_LAG1_CLN8"/>
    <property type="match status" value="1"/>
</dbReference>
<dbReference type="PANTHER" id="PTHR12371:SF11">
    <property type="entry name" value="TRANSLOCATING CHAIN-ASSOCIATED MEMBRANE PROTEIN"/>
    <property type="match status" value="1"/>
</dbReference>
<evidence type="ECO:0000256" key="1">
    <source>
        <dbReference type="ARBA" id="ARBA00004141"/>
    </source>
</evidence>
<keyword evidence="4 8" id="KW-0812">Transmembrane</keyword>
<evidence type="ECO:0000259" key="9">
    <source>
        <dbReference type="Pfam" id="PF03798"/>
    </source>
</evidence>
<dbReference type="OrthoDB" id="3053196at2759"/>
<evidence type="ECO:0000256" key="7">
    <source>
        <dbReference type="ARBA" id="ARBA00023136"/>
    </source>
</evidence>
<comment type="caution">
    <text evidence="10">The sequence shown here is derived from an EMBL/GenBank/DDBJ whole genome shotgun (WGS) entry which is preliminary data.</text>
</comment>
<proteinExistence type="inferred from homology"/>
<evidence type="ECO:0000256" key="6">
    <source>
        <dbReference type="ARBA" id="ARBA00022989"/>
    </source>
</evidence>
<evidence type="ECO:0000256" key="2">
    <source>
        <dbReference type="ARBA" id="ARBA00005999"/>
    </source>
</evidence>
<dbReference type="Proteomes" id="UP000821853">
    <property type="component" value="Unassembled WGS sequence"/>
</dbReference>
<dbReference type="GO" id="GO:0005789">
    <property type="term" value="C:endoplasmic reticulum membrane"/>
    <property type="evidence" value="ECO:0007669"/>
    <property type="project" value="TreeGrafter"/>
</dbReference>
<keyword evidence="3" id="KW-0813">Transport</keyword>
<keyword evidence="11" id="KW-1185">Reference proteome</keyword>
<dbReference type="EMBL" id="JABSTR010001085">
    <property type="protein sequence ID" value="KAH9383398.1"/>
    <property type="molecule type" value="Genomic_DNA"/>
</dbReference>
<dbReference type="PANTHER" id="PTHR12371">
    <property type="entry name" value="TRANSLOCATION ASSOCIATED MEMBRANE PROTEIN"/>
    <property type="match status" value="1"/>
</dbReference>
<keyword evidence="7 8" id="KW-0472">Membrane</keyword>
<dbReference type="InterPro" id="IPR016447">
    <property type="entry name" value="Translocation_assoc_membrane"/>
</dbReference>
<keyword evidence="5" id="KW-0653">Protein transport</keyword>
<dbReference type="GO" id="GO:0006616">
    <property type="term" value="P:SRP-dependent cotranslational protein targeting to membrane, translocation"/>
    <property type="evidence" value="ECO:0007669"/>
    <property type="project" value="InterPro"/>
</dbReference>
<dbReference type="OMA" id="RATPRFM"/>
<keyword evidence="6 8" id="KW-1133">Transmembrane helix</keyword>
<comment type="subcellular location">
    <subcellularLocation>
        <location evidence="1">Membrane</location>
        <topology evidence="1">Multi-pass membrane protein</topology>
    </subcellularLocation>
</comment>
<reference evidence="10 11" key="1">
    <citation type="journal article" date="2020" name="Cell">
        <title>Large-Scale Comparative Analyses of Tick Genomes Elucidate Their Genetic Diversity and Vector Capacities.</title>
        <authorList>
            <consortium name="Tick Genome and Microbiome Consortium (TIGMIC)"/>
            <person name="Jia N."/>
            <person name="Wang J."/>
            <person name="Shi W."/>
            <person name="Du L."/>
            <person name="Sun Y."/>
            <person name="Zhan W."/>
            <person name="Jiang J.F."/>
            <person name="Wang Q."/>
            <person name="Zhang B."/>
            <person name="Ji P."/>
            <person name="Bell-Sakyi L."/>
            <person name="Cui X.M."/>
            <person name="Yuan T.T."/>
            <person name="Jiang B.G."/>
            <person name="Yang W.F."/>
            <person name="Lam T.T."/>
            <person name="Chang Q.C."/>
            <person name="Ding S.J."/>
            <person name="Wang X.J."/>
            <person name="Zhu J.G."/>
            <person name="Ruan X.D."/>
            <person name="Zhao L."/>
            <person name="Wei J.T."/>
            <person name="Ye R.Z."/>
            <person name="Que T.C."/>
            <person name="Du C.H."/>
            <person name="Zhou Y.H."/>
            <person name="Cheng J.X."/>
            <person name="Dai P.F."/>
            <person name="Guo W.B."/>
            <person name="Han X.H."/>
            <person name="Huang E.J."/>
            <person name="Li L.F."/>
            <person name="Wei W."/>
            <person name="Gao Y.C."/>
            <person name="Liu J.Z."/>
            <person name="Shao H.Z."/>
            <person name="Wang X."/>
            <person name="Wang C.C."/>
            <person name="Yang T.C."/>
            <person name="Huo Q.B."/>
            <person name="Li W."/>
            <person name="Chen H.Y."/>
            <person name="Chen S.E."/>
            <person name="Zhou L.G."/>
            <person name="Ni X.B."/>
            <person name="Tian J.H."/>
            <person name="Sheng Y."/>
            <person name="Liu T."/>
            <person name="Pan Y.S."/>
            <person name="Xia L.Y."/>
            <person name="Li J."/>
            <person name="Zhao F."/>
            <person name="Cao W.C."/>
        </authorList>
    </citation>
    <scope>NUCLEOTIDE SEQUENCE [LARGE SCALE GENOMIC DNA]</scope>
    <source>
        <strain evidence="10">HaeL-2018</strain>
    </source>
</reference>
<evidence type="ECO:0000256" key="3">
    <source>
        <dbReference type="ARBA" id="ARBA00022448"/>
    </source>
</evidence>
<comment type="similarity">
    <text evidence="2">Belongs to the TRAM family.</text>
</comment>
<sequence>MTSEEISVHSSNLRATPRFMFKFYFIIQLAYWLHCYPELYFQKTKKDEMSARITTATLHLIFFGVSYVLK</sequence>
<name>A0A9J6H6M3_HAELO</name>
<feature type="domain" description="TLC" evidence="9">
    <location>
        <begin position="16"/>
        <end position="68"/>
    </location>
</feature>
<dbReference type="InterPro" id="IPR006634">
    <property type="entry name" value="TLC-dom"/>
</dbReference>
<accession>A0A9J6H6M3</accession>
<dbReference type="VEuPathDB" id="VectorBase:HLOH_060899"/>
<evidence type="ECO:0000256" key="4">
    <source>
        <dbReference type="ARBA" id="ARBA00022692"/>
    </source>
</evidence>
<dbReference type="AlphaFoldDB" id="A0A9J6H6M3"/>
<evidence type="ECO:0000256" key="8">
    <source>
        <dbReference type="SAM" id="Phobius"/>
    </source>
</evidence>
<evidence type="ECO:0000313" key="11">
    <source>
        <dbReference type="Proteomes" id="UP000821853"/>
    </source>
</evidence>
<feature type="transmembrane region" description="Helical" evidence="8">
    <location>
        <begin position="49"/>
        <end position="69"/>
    </location>
</feature>
<dbReference type="GO" id="GO:0045048">
    <property type="term" value="P:protein insertion into ER membrane"/>
    <property type="evidence" value="ECO:0007669"/>
    <property type="project" value="TreeGrafter"/>
</dbReference>
<organism evidence="10 11">
    <name type="scientific">Haemaphysalis longicornis</name>
    <name type="common">Bush tick</name>
    <dbReference type="NCBI Taxonomy" id="44386"/>
    <lineage>
        <taxon>Eukaryota</taxon>
        <taxon>Metazoa</taxon>
        <taxon>Ecdysozoa</taxon>
        <taxon>Arthropoda</taxon>
        <taxon>Chelicerata</taxon>
        <taxon>Arachnida</taxon>
        <taxon>Acari</taxon>
        <taxon>Parasitiformes</taxon>
        <taxon>Ixodida</taxon>
        <taxon>Ixodoidea</taxon>
        <taxon>Ixodidae</taxon>
        <taxon>Haemaphysalinae</taxon>
        <taxon>Haemaphysalis</taxon>
    </lineage>
</organism>
<evidence type="ECO:0000313" key="10">
    <source>
        <dbReference type="EMBL" id="KAH9383398.1"/>
    </source>
</evidence>
<gene>
    <name evidence="10" type="ORF">HPB48_024640</name>
</gene>